<protein>
    <submittedName>
        <fullName evidence="2">Uncharacterized protein</fullName>
    </submittedName>
</protein>
<accession>A0AAD5GHM8</accession>
<keyword evidence="3" id="KW-1185">Reference proteome</keyword>
<sequence length="115" mass="12690">MEDLGQKWLVYSGEKKHVMAGMAIIGVIFGLPWYLMNRDTNVMVSVMRLMGMLQMHNALAQHVEKQTVKEGQLGGELPIESDIAGEVIKTIREDGDPSVGYGDALIAILPSFSRD</sequence>
<evidence type="ECO:0000313" key="2">
    <source>
        <dbReference type="EMBL" id="KAI7741639.1"/>
    </source>
</evidence>
<name>A0AAD5GHM8_AMBAR</name>
<feature type="transmembrane region" description="Helical" evidence="1">
    <location>
        <begin position="17"/>
        <end position="35"/>
    </location>
</feature>
<organism evidence="2 3">
    <name type="scientific">Ambrosia artemisiifolia</name>
    <name type="common">Common ragweed</name>
    <dbReference type="NCBI Taxonomy" id="4212"/>
    <lineage>
        <taxon>Eukaryota</taxon>
        <taxon>Viridiplantae</taxon>
        <taxon>Streptophyta</taxon>
        <taxon>Embryophyta</taxon>
        <taxon>Tracheophyta</taxon>
        <taxon>Spermatophyta</taxon>
        <taxon>Magnoliopsida</taxon>
        <taxon>eudicotyledons</taxon>
        <taxon>Gunneridae</taxon>
        <taxon>Pentapetalae</taxon>
        <taxon>asterids</taxon>
        <taxon>campanulids</taxon>
        <taxon>Asterales</taxon>
        <taxon>Asteraceae</taxon>
        <taxon>Asteroideae</taxon>
        <taxon>Heliantheae alliance</taxon>
        <taxon>Heliantheae</taxon>
        <taxon>Ambrosia</taxon>
    </lineage>
</organism>
<gene>
    <name evidence="2" type="ORF">M8C21_017648</name>
</gene>
<keyword evidence="1" id="KW-0812">Transmembrane</keyword>
<reference evidence="2" key="1">
    <citation type="submission" date="2022-06" db="EMBL/GenBank/DDBJ databases">
        <title>Uncovering the hologenomic basis of an extraordinary plant invasion.</title>
        <authorList>
            <person name="Bieker V.C."/>
            <person name="Martin M.D."/>
            <person name="Gilbert T."/>
            <person name="Hodgins K."/>
            <person name="Battlay P."/>
            <person name="Petersen B."/>
            <person name="Wilson J."/>
        </authorList>
    </citation>
    <scope>NUCLEOTIDE SEQUENCE</scope>
    <source>
        <strain evidence="2">AA19_3_7</strain>
        <tissue evidence="2">Leaf</tissue>
    </source>
</reference>
<dbReference type="PANTHER" id="PTHR47597">
    <property type="entry name" value="IS A MEMBER OF THE PF|00364 BIOTIN-REQUIRING ENZYMES FAMILY-RELATED"/>
    <property type="match status" value="1"/>
</dbReference>
<proteinExistence type="predicted"/>
<keyword evidence="1" id="KW-1133">Transmembrane helix</keyword>
<dbReference type="Proteomes" id="UP001206925">
    <property type="component" value="Unassembled WGS sequence"/>
</dbReference>
<evidence type="ECO:0000313" key="3">
    <source>
        <dbReference type="Proteomes" id="UP001206925"/>
    </source>
</evidence>
<dbReference type="InterPro" id="IPR053217">
    <property type="entry name" value="ACC_Biotin_Carrier"/>
</dbReference>
<keyword evidence="1" id="KW-0472">Membrane</keyword>
<dbReference type="EMBL" id="JAMZMK010008155">
    <property type="protein sequence ID" value="KAI7741639.1"/>
    <property type="molecule type" value="Genomic_DNA"/>
</dbReference>
<dbReference type="PANTHER" id="PTHR47597:SF1">
    <property type="entry name" value="IS A MEMBER OF THE PF|00364 BIOTIN-REQUIRING ENZYMES FAMILY-RELATED"/>
    <property type="match status" value="1"/>
</dbReference>
<dbReference type="AlphaFoldDB" id="A0AAD5GHM8"/>
<evidence type="ECO:0000256" key="1">
    <source>
        <dbReference type="SAM" id="Phobius"/>
    </source>
</evidence>
<comment type="caution">
    <text evidence="2">The sequence shown here is derived from an EMBL/GenBank/DDBJ whole genome shotgun (WGS) entry which is preliminary data.</text>
</comment>